<feature type="compositionally biased region" description="Polar residues" evidence="1">
    <location>
        <begin position="89"/>
        <end position="102"/>
    </location>
</feature>
<dbReference type="OrthoDB" id="48938at2759"/>
<accession>B7G6A2</accession>
<protein>
    <submittedName>
        <fullName evidence="2">Uncharacterized protein</fullName>
    </submittedName>
</protein>
<feature type="region of interest" description="Disordered" evidence="1">
    <location>
        <begin position="1"/>
        <end position="106"/>
    </location>
</feature>
<feature type="compositionally biased region" description="Basic and acidic residues" evidence="1">
    <location>
        <begin position="48"/>
        <end position="57"/>
    </location>
</feature>
<feature type="region of interest" description="Disordered" evidence="1">
    <location>
        <begin position="340"/>
        <end position="368"/>
    </location>
</feature>
<dbReference type="Proteomes" id="UP000000759">
    <property type="component" value="Chromosome 16"/>
</dbReference>
<organism evidence="2 3">
    <name type="scientific">Phaeodactylum tricornutum (strain CCAP 1055/1)</name>
    <dbReference type="NCBI Taxonomy" id="556484"/>
    <lineage>
        <taxon>Eukaryota</taxon>
        <taxon>Sar</taxon>
        <taxon>Stramenopiles</taxon>
        <taxon>Ochrophyta</taxon>
        <taxon>Bacillariophyta</taxon>
        <taxon>Bacillariophyceae</taxon>
        <taxon>Bacillariophycidae</taxon>
        <taxon>Naviculales</taxon>
        <taxon>Phaeodactylaceae</taxon>
        <taxon>Phaeodactylum</taxon>
    </lineage>
</organism>
<dbReference type="AlphaFoldDB" id="B7G6A2"/>
<feature type="compositionally biased region" description="Low complexity" evidence="1">
    <location>
        <begin position="72"/>
        <end position="83"/>
    </location>
</feature>
<reference evidence="3" key="2">
    <citation type="submission" date="2008-08" db="EMBL/GenBank/DDBJ databases">
        <authorList>
            <consortium name="Diatom Consortium"/>
            <person name="Grigoriev I."/>
            <person name="Grimwood J."/>
            <person name="Kuo A."/>
            <person name="Otillar R.P."/>
            <person name="Salamov A."/>
            <person name="Detter J.C."/>
            <person name="Lindquist E."/>
            <person name="Shapiro H."/>
            <person name="Lucas S."/>
            <person name="Glavina del Rio T."/>
            <person name="Pitluck S."/>
            <person name="Rokhsar D."/>
            <person name="Bowler C."/>
        </authorList>
    </citation>
    <scope>GENOME REANNOTATION</scope>
    <source>
        <strain evidence="3">CCAP 1055/1</strain>
    </source>
</reference>
<reference evidence="2 3" key="1">
    <citation type="journal article" date="2008" name="Nature">
        <title>The Phaeodactylum genome reveals the evolutionary history of diatom genomes.</title>
        <authorList>
            <person name="Bowler C."/>
            <person name="Allen A.E."/>
            <person name="Badger J.H."/>
            <person name="Grimwood J."/>
            <person name="Jabbari K."/>
            <person name="Kuo A."/>
            <person name="Maheswari U."/>
            <person name="Martens C."/>
            <person name="Maumus F."/>
            <person name="Otillar R.P."/>
            <person name="Rayko E."/>
            <person name="Salamov A."/>
            <person name="Vandepoele K."/>
            <person name="Beszteri B."/>
            <person name="Gruber A."/>
            <person name="Heijde M."/>
            <person name="Katinka M."/>
            <person name="Mock T."/>
            <person name="Valentin K."/>
            <person name="Verret F."/>
            <person name="Berges J.A."/>
            <person name="Brownlee C."/>
            <person name="Cadoret J.P."/>
            <person name="Chiovitti A."/>
            <person name="Choi C.J."/>
            <person name="Coesel S."/>
            <person name="De Martino A."/>
            <person name="Detter J.C."/>
            <person name="Durkin C."/>
            <person name="Falciatore A."/>
            <person name="Fournet J."/>
            <person name="Haruta M."/>
            <person name="Huysman M.J."/>
            <person name="Jenkins B.D."/>
            <person name="Jiroutova K."/>
            <person name="Jorgensen R.E."/>
            <person name="Joubert Y."/>
            <person name="Kaplan A."/>
            <person name="Kroger N."/>
            <person name="Kroth P.G."/>
            <person name="La Roche J."/>
            <person name="Lindquist E."/>
            <person name="Lommer M."/>
            <person name="Martin-Jezequel V."/>
            <person name="Lopez P.J."/>
            <person name="Lucas S."/>
            <person name="Mangogna M."/>
            <person name="McGinnis K."/>
            <person name="Medlin L.K."/>
            <person name="Montsant A."/>
            <person name="Oudot-Le Secq M.P."/>
            <person name="Napoli C."/>
            <person name="Obornik M."/>
            <person name="Parker M.S."/>
            <person name="Petit J.L."/>
            <person name="Porcel B.M."/>
            <person name="Poulsen N."/>
            <person name="Robison M."/>
            <person name="Rychlewski L."/>
            <person name="Rynearson T.A."/>
            <person name="Schmutz J."/>
            <person name="Shapiro H."/>
            <person name="Siaut M."/>
            <person name="Stanley M."/>
            <person name="Sussman M.R."/>
            <person name="Taylor A.R."/>
            <person name="Vardi A."/>
            <person name="von Dassow P."/>
            <person name="Vyverman W."/>
            <person name="Willis A."/>
            <person name="Wyrwicz L.S."/>
            <person name="Rokhsar D.S."/>
            <person name="Weissenbach J."/>
            <person name="Armbrust E.V."/>
            <person name="Green B.R."/>
            <person name="Van de Peer Y."/>
            <person name="Grigoriev I.V."/>
        </authorList>
    </citation>
    <scope>NUCLEOTIDE SEQUENCE [LARGE SCALE GENOMIC DNA]</scope>
    <source>
        <strain evidence="2 3">CCAP 1055/1</strain>
    </source>
</reference>
<dbReference type="EMBL" id="CM000618">
    <property type="protein sequence ID" value="EEC45978.1"/>
    <property type="molecule type" value="Genomic_DNA"/>
</dbReference>
<dbReference type="InParanoid" id="B7G6A2"/>
<dbReference type="eggNOG" id="ENOG502TBAP">
    <property type="taxonomic scope" value="Eukaryota"/>
</dbReference>
<dbReference type="KEGG" id="pti:PHATRDRAFT_38587"/>
<dbReference type="HOGENOM" id="CLU_734594_0_0_1"/>
<proteinExistence type="predicted"/>
<dbReference type="PaxDb" id="2850-Phatr38587"/>
<feature type="compositionally biased region" description="Acidic residues" evidence="1">
    <location>
        <begin position="342"/>
        <end position="354"/>
    </location>
</feature>
<evidence type="ECO:0000313" key="3">
    <source>
        <dbReference type="Proteomes" id="UP000000759"/>
    </source>
</evidence>
<sequence>MKRGFLLNTSTEKYSSCSSTSIRDDPSNHHEPVDLPNEHGGSVTRGEQSPDHARDRAGLGPAREGNPLLFDGRSSNSGYSSRYQPRWRATNSGHSGSGTASSRAADLPTILSTNVATVHGTPDSMDETNGDYQAVISTRDPPKIWGLPKPALSPLLATDVPSSASQQLDPQQLANTSDWDDSVGLVAKFMQPLGGVPKAALYAWYGKRRQVVVSQANYATWHDKGPPHKLKYTSVFCCPVTGEFYPSGRYGDPKYYTLKEDIDCVVVWYSKKAFAEHGAASRAYDCLVFRESDCDESQIGNETPYESTGATILHSSIPDEVGRQLKQLQQQIIEATQHSEMEVEDAVQDSEEEAPWQRPPPANHDMSGDFIAVDANW</sequence>
<evidence type="ECO:0000313" key="2">
    <source>
        <dbReference type="EMBL" id="EEC45978.1"/>
    </source>
</evidence>
<feature type="compositionally biased region" description="Low complexity" evidence="1">
    <location>
        <begin position="9"/>
        <end position="21"/>
    </location>
</feature>
<keyword evidence="3" id="KW-1185">Reference proteome</keyword>
<dbReference type="GeneID" id="7203512"/>
<evidence type="ECO:0000256" key="1">
    <source>
        <dbReference type="SAM" id="MobiDB-lite"/>
    </source>
</evidence>
<dbReference type="RefSeq" id="XP_002182691.1">
    <property type="nucleotide sequence ID" value="XM_002182655.1"/>
</dbReference>
<feature type="compositionally biased region" description="Basic and acidic residues" evidence="1">
    <location>
        <begin position="22"/>
        <end position="37"/>
    </location>
</feature>
<gene>
    <name evidence="2" type="ORF">PHATRDRAFT_38587</name>
</gene>
<name>B7G6A2_PHATC</name>